<protein>
    <submittedName>
        <fullName evidence="2">NAD-dependent epimerase/dehydratase</fullName>
    </submittedName>
</protein>
<dbReference type="PANTHER" id="PTHR43000">
    <property type="entry name" value="DTDP-D-GLUCOSE 4,6-DEHYDRATASE-RELATED"/>
    <property type="match status" value="1"/>
</dbReference>
<dbReference type="Gene3D" id="3.90.25.10">
    <property type="entry name" value="UDP-galactose 4-epimerase, domain 1"/>
    <property type="match status" value="1"/>
</dbReference>
<proteinExistence type="predicted"/>
<dbReference type="InterPro" id="IPR016040">
    <property type="entry name" value="NAD(P)-bd_dom"/>
</dbReference>
<name>A0A158F2I0_9BURK</name>
<reference evidence="2 3" key="1">
    <citation type="submission" date="2016-01" db="EMBL/GenBank/DDBJ databases">
        <authorList>
            <person name="Oliw E.H."/>
        </authorList>
    </citation>
    <scope>NUCLEOTIDE SEQUENCE [LARGE SCALE GENOMIC DNA]</scope>
    <source>
        <strain evidence="2">LMG 27134</strain>
    </source>
</reference>
<dbReference type="CDD" id="cd05257">
    <property type="entry name" value="Arna_like_SDR_e"/>
    <property type="match status" value="1"/>
</dbReference>
<evidence type="ECO:0000313" key="3">
    <source>
        <dbReference type="Proteomes" id="UP000054683"/>
    </source>
</evidence>
<dbReference type="Proteomes" id="UP000054683">
    <property type="component" value="Unassembled WGS sequence"/>
</dbReference>
<sequence>MNLAGKRVLVTGADGFIGSHLVEALLARGCTVRSFVYYNSFNSWGWLDTLPAAQQRTLDVFAGDIRDPNGVREAMKDCDVVFHLAALIAIPFSYHSPDSYVDTNIKGTLNVLQAARQSNVQRVLVTSTSEVYGTAQYAPIDEKHPFQGQSPYSATKIGADRLAESFYRSFETPVVIVRPFNTYGPRQSARAVIPTIITQLLSGVEEISLGSVSPTRDFNYVKDTVQGFIALAEADDAVGEEVNIATNTEYSIGDVANDLIRQLNPSARIVTQEDRLRPDKSEVFRLIGDNQKIKRIAGWSPSYDLSAGLADTVAWFKKAENLAKYKAWLYNL</sequence>
<dbReference type="AlphaFoldDB" id="A0A158F2I0"/>
<dbReference type="Gene3D" id="3.40.50.720">
    <property type="entry name" value="NAD(P)-binding Rossmann-like Domain"/>
    <property type="match status" value="1"/>
</dbReference>
<dbReference type="InterPro" id="IPR026390">
    <property type="entry name" value="LegB-like"/>
</dbReference>
<dbReference type="OrthoDB" id="9769113at2"/>
<dbReference type="Pfam" id="PF16363">
    <property type="entry name" value="GDP_Man_Dehyd"/>
    <property type="match status" value="1"/>
</dbReference>
<accession>A0A158F2I0</accession>
<feature type="domain" description="NAD(P)-binding" evidence="1">
    <location>
        <begin position="9"/>
        <end position="311"/>
    </location>
</feature>
<evidence type="ECO:0000313" key="2">
    <source>
        <dbReference type="EMBL" id="SAL14044.1"/>
    </source>
</evidence>
<gene>
    <name evidence="2" type="ORF">AWB69_00570</name>
</gene>
<organism evidence="2 3">
    <name type="scientific">Caballeronia udeis</name>
    <dbReference type="NCBI Taxonomy" id="1232866"/>
    <lineage>
        <taxon>Bacteria</taxon>
        <taxon>Pseudomonadati</taxon>
        <taxon>Pseudomonadota</taxon>
        <taxon>Betaproteobacteria</taxon>
        <taxon>Burkholderiales</taxon>
        <taxon>Burkholderiaceae</taxon>
        <taxon>Caballeronia</taxon>
    </lineage>
</organism>
<dbReference type="EMBL" id="FCOK02000002">
    <property type="protein sequence ID" value="SAL14044.1"/>
    <property type="molecule type" value="Genomic_DNA"/>
</dbReference>
<evidence type="ECO:0000259" key="1">
    <source>
        <dbReference type="Pfam" id="PF16363"/>
    </source>
</evidence>
<dbReference type="GO" id="GO:0016831">
    <property type="term" value="F:carboxy-lyase activity"/>
    <property type="evidence" value="ECO:0007669"/>
    <property type="project" value="InterPro"/>
</dbReference>
<dbReference type="NCBIfam" id="TIGR04180">
    <property type="entry name" value="EDH_00030"/>
    <property type="match status" value="1"/>
</dbReference>
<dbReference type="RefSeq" id="WP_062081864.1">
    <property type="nucleotide sequence ID" value="NZ_FCOK02000002.1"/>
</dbReference>
<dbReference type="InterPro" id="IPR045869">
    <property type="entry name" value="Arna-like_SDR_e"/>
</dbReference>
<dbReference type="SUPFAM" id="SSF51735">
    <property type="entry name" value="NAD(P)-binding Rossmann-fold domains"/>
    <property type="match status" value="1"/>
</dbReference>
<dbReference type="InterPro" id="IPR036291">
    <property type="entry name" value="NAD(P)-bd_dom_sf"/>
</dbReference>